<organism evidence="1 2">
    <name type="scientific">Laribacter hongkongensis (strain HLHK9)</name>
    <dbReference type="NCBI Taxonomy" id="557598"/>
    <lineage>
        <taxon>Bacteria</taxon>
        <taxon>Pseudomonadati</taxon>
        <taxon>Pseudomonadota</taxon>
        <taxon>Betaproteobacteria</taxon>
        <taxon>Neisseriales</taxon>
        <taxon>Aquaspirillaceae</taxon>
        <taxon>Laribacter</taxon>
    </lineage>
</organism>
<proteinExistence type="predicted"/>
<dbReference type="STRING" id="557598.LHK_01048"/>
<sequence length="88" mass="9793">MVYVETTRRDLVSPATLSERLTKPLGEHRQGVTRARRGNGFCQRLLIWITVFTCTSGKRASGAGHCPPIRSTVIIRSCTQSGSDWRTC</sequence>
<evidence type="ECO:0000313" key="2">
    <source>
        <dbReference type="Proteomes" id="UP000002010"/>
    </source>
</evidence>
<reference evidence="1 2" key="1">
    <citation type="journal article" date="2009" name="PLoS Genet.">
        <title>The complete genome and proteome of Laribacter hongkongensis reveal potential mechanisms for adaptations to different temperatures and habitats.</title>
        <authorList>
            <person name="Woo P.C."/>
            <person name="Lau S.K."/>
            <person name="Tse H."/>
            <person name="Teng J.L."/>
            <person name="Curreem S.O."/>
            <person name="Tsang A.K."/>
            <person name="Fan R.Y."/>
            <person name="Wong G.K."/>
            <person name="Huang Y."/>
            <person name="Loman N.J."/>
            <person name="Snyder L.A."/>
            <person name="Cai J.J."/>
            <person name="Huang J.D."/>
            <person name="Mak W."/>
            <person name="Pallen M.J."/>
            <person name="Lok S."/>
            <person name="Yuen K.Y."/>
        </authorList>
    </citation>
    <scope>NUCLEOTIDE SEQUENCE [LARGE SCALE GENOMIC DNA]</scope>
    <source>
        <strain evidence="1 2">HLHK9</strain>
    </source>
</reference>
<name>C1D609_LARHH</name>
<accession>C1D609</accession>
<dbReference type="KEGG" id="lhk:LHK_01048"/>
<evidence type="ECO:0000313" key="1">
    <source>
        <dbReference type="EMBL" id="ACO74040.1"/>
    </source>
</evidence>
<dbReference type="AlphaFoldDB" id="C1D609"/>
<gene>
    <name evidence="1" type="ordered locus">LHK_01048</name>
</gene>
<dbReference type="HOGENOM" id="CLU_2465200_0_0_4"/>
<keyword evidence="2" id="KW-1185">Reference proteome</keyword>
<dbReference type="Proteomes" id="UP000002010">
    <property type="component" value="Chromosome"/>
</dbReference>
<protein>
    <submittedName>
        <fullName evidence="1">Uncharacterized protein</fullName>
    </submittedName>
</protein>
<dbReference type="EMBL" id="CP001154">
    <property type="protein sequence ID" value="ACO74040.1"/>
    <property type="molecule type" value="Genomic_DNA"/>
</dbReference>